<dbReference type="Proteomes" id="UP000654913">
    <property type="component" value="Chromosome 7"/>
</dbReference>
<keyword evidence="4" id="KW-1185">Reference proteome</keyword>
<dbReference type="AlphaFoldDB" id="A0A7R7XVR5"/>
<evidence type="ECO:0000256" key="1">
    <source>
        <dbReference type="SAM" id="Coils"/>
    </source>
</evidence>
<proteinExistence type="predicted"/>
<dbReference type="RefSeq" id="XP_041560647.1">
    <property type="nucleotide sequence ID" value="XM_041694859.1"/>
</dbReference>
<dbReference type="OrthoDB" id="5420280at2759"/>
<evidence type="ECO:0000313" key="4">
    <source>
        <dbReference type="Proteomes" id="UP000654913"/>
    </source>
</evidence>
<feature type="region of interest" description="Disordered" evidence="2">
    <location>
        <begin position="1"/>
        <end position="40"/>
    </location>
</feature>
<evidence type="ECO:0000256" key="2">
    <source>
        <dbReference type="SAM" id="MobiDB-lite"/>
    </source>
</evidence>
<reference evidence="3" key="1">
    <citation type="submission" date="2021-01" db="EMBL/GenBank/DDBJ databases">
        <authorList>
            <consortium name="Aspergillus puulaauensis MK2 genome sequencing consortium"/>
            <person name="Kazuki M."/>
            <person name="Futagami T."/>
        </authorList>
    </citation>
    <scope>NUCLEOTIDE SEQUENCE</scope>
    <source>
        <strain evidence="3">MK2</strain>
    </source>
</reference>
<keyword evidence="1" id="KW-0175">Coiled coil</keyword>
<reference evidence="3" key="2">
    <citation type="submission" date="2021-02" db="EMBL/GenBank/DDBJ databases">
        <title>Aspergillus puulaauensis MK2 genome sequence.</title>
        <authorList>
            <person name="Futagami T."/>
            <person name="Mori K."/>
            <person name="Kadooka C."/>
            <person name="Tanaka T."/>
        </authorList>
    </citation>
    <scope>NUCLEOTIDE SEQUENCE</scope>
    <source>
        <strain evidence="3">MK2</strain>
    </source>
</reference>
<feature type="coiled-coil region" evidence="1">
    <location>
        <begin position="103"/>
        <end position="133"/>
    </location>
</feature>
<feature type="compositionally biased region" description="Basic and acidic residues" evidence="2">
    <location>
        <begin position="10"/>
        <end position="22"/>
    </location>
</feature>
<name>A0A7R7XVR5_9EURO</name>
<protein>
    <submittedName>
        <fullName evidence="3">Uncharacterized protein</fullName>
    </submittedName>
</protein>
<accession>A0A7R7XVR5</accession>
<organism evidence="3 4">
    <name type="scientific">Aspergillus puulaauensis</name>
    <dbReference type="NCBI Taxonomy" id="1220207"/>
    <lineage>
        <taxon>Eukaryota</taxon>
        <taxon>Fungi</taxon>
        <taxon>Dikarya</taxon>
        <taxon>Ascomycota</taxon>
        <taxon>Pezizomycotina</taxon>
        <taxon>Eurotiomycetes</taxon>
        <taxon>Eurotiomycetidae</taxon>
        <taxon>Eurotiales</taxon>
        <taxon>Aspergillaceae</taxon>
        <taxon>Aspergillus</taxon>
    </lineage>
</organism>
<dbReference type="EMBL" id="AP024449">
    <property type="protein sequence ID" value="BCS28461.1"/>
    <property type="molecule type" value="Genomic_DNA"/>
</dbReference>
<dbReference type="GeneID" id="64978458"/>
<evidence type="ECO:0000313" key="3">
    <source>
        <dbReference type="EMBL" id="BCS28461.1"/>
    </source>
</evidence>
<sequence length="276" mass="30730">MDQATKSNKRKSDGDIPKDAKRPMSSHVCPEQGNSTTIAPEPVDSVYHVVYAHRFNAATTTEAIDRSHEMLQRVNKASTLRVETTTEGPVVVNPEGLNYARTMVDAKERAKEVEKLQAELHELQARDPQLEAAWDECVAVRRRFIATYKRDNGLSMGLHDDKVIEDGNMTAHGGSCIIDARICHEDPVSPTDRDAARYNDIKGDSALAKTIDGMNRHASAVSNKRKTATQTLRETFATFITELQTNGITNDWNPNSAVGKAYDDFTRANTYKHDDK</sequence>
<dbReference type="KEGG" id="apuu:APUU_70031S"/>
<gene>
    <name evidence="3" type="ORF">APUU_70031S</name>
</gene>